<proteinExistence type="predicted"/>
<reference evidence="1" key="1">
    <citation type="submission" date="2022-03" db="EMBL/GenBank/DDBJ databases">
        <title>Genomic analyses of argali, domestic sheep and their hybrids provide insights into chromosomal evolution, heterosis and genetic basis of agronomic traits.</title>
        <authorList>
            <person name="Li M."/>
        </authorList>
    </citation>
    <scope>NUCLEOTIDE SEQUENCE</scope>
    <source>
        <strain evidence="1">CAU-MHL-2022a</strain>
        <tissue evidence="1">Skin</tissue>
    </source>
</reference>
<name>A0AAD4UNT3_OVIAM</name>
<protein>
    <submittedName>
        <fullName evidence="1">Uncharacterized protein</fullName>
    </submittedName>
</protein>
<dbReference type="EMBL" id="JAKZEL010000001">
    <property type="protein sequence ID" value="KAI4549516.1"/>
    <property type="molecule type" value="Genomic_DNA"/>
</dbReference>
<evidence type="ECO:0000313" key="1">
    <source>
        <dbReference type="EMBL" id="KAI4549516.1"/>
    </source>
</evidence>
<accession>A0AAD4UNT3</accession>
<comment type="caution">
    <text evidence="1">The sequence shown here is derived from an EMBL/GenBank/DDBJ whole genome shotgun (WGS) entry which is preliminary data.</text>
</comment>
<gene>
    <name evidence="1" type="ORF">MG293_001846</name>
</gene>
<dbReference type="AlphaFoldDB" id="A0AAD4UNT3"/>
<evidence type="ECO:0000313" key="2">
    <source>
        <dbReference type="Proteomes" id="UP001214576"/>
    </source>
</evidence>
<dbReference type="Proteomes" id="UP001214576">
    <property type="component" value="Unassembled WGS sequence"/>
</dbReference>
<keyword evidence="2" id="KW-1185">Reference proteome</keyword>
<organism evidence="1 2">
    <name type="scientific">Ovis ammon polii</name>
    <dbReference type="NCBI Taxonomy" id="230172"/>
    <lineage>
        <taxon>Eukaryota</taxon>
        <taxon>Metazoa</taxon>
        <taxon>Chordata</taxon>
        <taxon>Craniata</taxon>
        <taxon>Vertebrata</taxon>
        <taxon>Euteleostomi</taxon>
        <taxon>Mammalia</taxon>
        <taxon>Eutheria</taxon>
        <taxon>Laurasiatheria</taxon>
        <taxon>Artiodactyla</taxon>
        <taxon>Ruminantia</taxon>
        <taxon>Pecora</taxon>
        <taxon>Bovidae</taxon>
        <taxon>Caprinae</taxon>
        <taxon>Ovis</taxon>
    </lineage>
</organism>
<sequence length="166" mass="18100">MTERLHFHFPLSCIGKGNGNPLQCSCLKNPKDIGSWWTAVYGVSQCRTGLERLSSSAMQQDLVDYPSRLGDPVPCLYSPTAGPLRSCASHFYCGLEPFQSSLGLSGWVKMDGDQIPVVVGGGGSRKQTPSEVVTEYQVELTVLCSIFPLAIYFAYGRMLNIVPFAV</sequence>